<dbReference type="Pfam" id="PF09810">
    <property type="entry name" value="Exo5"/>
    <property type="match status" value="1"/>
</dbReference>
<evidence type="ECO:0000256" key="1">
    <source>
        <dbReference type="ARBA" id="ARBA00001946"/>
    </source>
</evidence>
<comment type="cofactor">
    <cofactor evidence="2">
        <name>[4Fe-4S] cluster</name>
        <dbReference type="ChEBI" id="CHEBI:49883"/>
    </cofactor>
</comment>
<keyword evidence="7" id="KW-0540">Nuclease</keyword>
<keyword evidence="8" id="KW-0269">Exonuclease</keyword>
<dbReference type="PANTHER" id="PTHR14464">
    <property type="entry name" value="EXONUCLEASE V"/>
    <property type="match status" value="1"/>
</dbReference>
<dbReference type="OrthoDB" id="354769at2759"/>
<dbReference type="AlphaFoldDB" id="A0A1E3NWK1"/>
<evidence type="ECO:0000256" key="12">
    <source>
        <dbReference type="ARBA" id="ARBA00030412"/>
    </source>
</evidence>
<keyword evidence="14" id="KW-1185">Reference proteome</keyword>
<evidence type="ECO:0000256" key="4">
    <source>
        <dbReference type="ARBA" id="ARBA00011245"/>
    </source>
</evidence>
<comment type="similarity">
    <text evidence="3">Belongs to the EXO5 family.</text>
</comment>
<dbReference type="GO" id="GO:0005739">
    <property type="term" value="C:mitochondrion"/>
    <property type="evidence" value="ECO:0007669"/>
    <property type="project" value="TreeGrafter"/>
</dbReference>
<accession>A0A1E3NWK1</accession>
<evidence type="ECO:0000256" key="11">
    <source>
        <dbReference type="ARBA" id="ARBA00023014"/>
    </source>
</evidence>
<dbReference type="PANTHER" id="PTHR14464:SF4">
    <property type="entry name" value="EXONUCLEASE V"/>
    <property type="match status" value="1"/>
</dbReference>
<dbReference type="GO" id="GO:0045145">
    <property type="term" value="F:single-stranded DNA 5'-3' DNA exonuclease activity"/>
    <property type="evidence" value="ECO:0007669"/>
    <property type="project" value="InterPro"/>
</dbReference>
<keyword evidence="6" id="KW-0004">4Fe-4S</keyword>
<evidence type="ECO:0000256" key="6">
    <source>
        <dbReference type="ARBA" id="ARBA00022485"/>
    </source>
</evidence>
<proteinExistence type="inferred from homology"/>
<evidence type="ECO:0000256" key="9">
    <source>
        <dbReference type="ARBA" id="ARBA00022842"/>
    </source>
</evidence>
<dbReference type="Proteomes" id="UP000094112">
    <property type="component" value="Unassembled WGS sequence"/>
</dbReference>
<name>A0A1E3NWK1_WICAA</name>
<evidence type="ECO:0000313" key="13">
    <source>
        <dbReference type="EMBL" id="ODQ57518.1"/>
    </source>
</evidence>
<gene>
    <name evidence="13" type="ORF">WICANDRAFT_35543</name>
</gene>
<evidence type="ECO:0000256" key="3">
    <source>
        <dbReference type="ARBA" id="ARBA00009797"/>
    </source>
</evidence>
<organism evidence="13 14">
    <name type="scientific">Wickerhamomyces anomalus (strain ATCC 58044 / CBS 1984 / NCYC 433 / NRRL Y-366-8)</name>
    <name type="common">Yeast</name>
    <name type="synonym">Hansenula anomala</name>
    <dbReference type="NCBI Taxonomy" id="683960"/>
    <lineage>
        <taxon>Eukaryota</taxon>
        <taxon>Fungi</taxon>
        <taxon>Dikarya</taxon>
        <taxon>Ascomycota</taxon>
        <taxon>Saccharomycotina</taxon>
        <taxon>Saccharomycetes</taxon>
        <taxon>Phaffomycetales</taxon>
        <taxon>Wickerhamomycetaceae</taxon>
        <taxon>Wickerhamomyces</taxon>
    </lineage>
</organism>
<evidence type="ECO:0000313" key="14">
    <source>
        <dbReference type="Proteomes" id="UP000094112"/>
    </source>
</evidence>
<evidence type="ECO:0000256" key="8">
    <source>
        <dbReference type="ARBA" id="ARBA00022839"/>
    </source>
</evidence>
<protein>
    <recommendedName>
        <fullName evidence="5">Exonuclease V, mitochondrial</fullName>
    </recommendedName>
    <alternativeName>
        <fullName evidence="12">Defects in morphology protein 1</fullName>
    </alternativeName>
</protein>
<evidence type="ECO:0000256" key="10">
    <source>
        <dbReference type="ARBA" id="ARBA00023004"/>
    </source>
</evidence>
<comment type="subunit">
    <text evidence="4">Monomer.</text>
</comment>
<comment type="cofactor">
    <cofactor evidence="1">
        <name>Mg(2+)</name>
        <dbReference type="ChEBI" id="CHEBI:18420"/>
    </cofactor>
</comment>
<keyword evidence="9" id="KW-0460">Magnesium</keyword>
<dbReference type="GO" id="GO:0051539">
    <property type="term" value="F:4 iron, 4 sulfur cluster binding"/>
    <property type="evidence" value="ECO:0007669"/>
    <property type="project" value="UniProtKB-KW"/>
</dbReference>
<reference evidence="13 14" key="1">
    <citation type="journal article" date="2016" name="Proc. Natl. Acad. Sci. U.S.A.">
        <title>Comparative genomics of biotechnologically important yeasts.</title>
        <authorList>
            <person name="Riley R."/>
            <person name="Haridas S."/>
            <person name="Wolfe K.H."/>
            <person name="Lopes M.R."/>
            <person name="Hittinger C.T."/>
            <person name="Goeker M."/>
            <person name="Salamov A.A."/>
            <person name="Wisecaver J.H."/>
            <person name="Long T.M."/>
            <person name="Calvey C.H."/>
            <person name="Aerts A.L."/>
            <person name="Barry K.W."/>
            <person name="Choi C."/>
            <person name="Clum A."/>
            <person name="Coughlan A.Y."/>
            <person name="Deshpande S."/>
            <person name="Douglass A.P."/>
            <person name="Hanson S.J."/>
            <person name="Klenk H.-P."/>
            <person name="LaButti K.M."/>
            <person name="Lapidus A."/>
            <person name="Lindquist E.A."/>
            <person name="Lipzen A.M."/>
            <person name="Meier-Kolthoff J.P."/>
            <person name="Ohm R.A."/>
            <person name="Otillar R.P."/>
            <person name="Pangilinan J.L."/>
            <person name="Peng Y."/>
            <person name="Rokas A."/>
            <person name="Rosa C.A."/>
            <person name="Scheuner C."/>
            <person name="Sibirny A.A."/>
            <person name="Slot J.C."/>
            <person name="Stielow J.B."/>
            <person name="Sun H."/>
            <person name="Kurtzman C.P."/>
            <person name="Blackwell M."/>
            <person name="Grigoriev I.V."/>
            <person name="Jeffries T.W."/>
        </authorList>
    </citation>
    <scope>NUCLEOTIDE SEQUENCE [LARGE SCALE GENOMIC DNA]</scope>
    <source>
        <strain evidence="14">ATCC 58044 / CBS 1984 / NCYC 433 / NRRL Y-366-8</strain>
    </source>
</reference>
<keyword evidence="11" id="KW-0411">Iron-sulfur</keyword>
<evidence type="ECO:0000256" key="5">
    <source>
        <dbReference type="ARBA" id="ARBA00013561"/>
    </source>
</evidence>
<keyword evidence="8" id="KW-0378">Hydrolase</keyword>
<keyword evidence="10" id="KW-0408">Iron</keyword>
<dbReference type="GeneID" id="30199570"/>
<evidence type="ECO:0000256" key="2">
    <source>
        <dbReference type="ARBA" id="ARBA00001966"/>
    </source>
</evidence>
<dbReference type="GO" id="GO:0036297">
    <property type="term" value="P:interstrand cross-link repair"/>
    <property type="evidence" value="ECO:0007669"/>
    <property type="project" value="TreeGrafter"/>
</dbReference>
<sequence>MAKVSSTPETTIPDSTLTTSETELITNSPFVQNLLPPHLSLSPEGGPLPDRVKAVAQYIPLQHGLLTYHRPKNSPTPFQIYKLPEAEVVPGHTPISEFPRLSVTRILTQQWCELRDFFEIYSRTPREETDAMRKGRKEHLKLELETHPEIDMSDVLEHIPQVELKEVDVYCQSVVDAILRLVTLLQTGRAREIYVHGFIDEFGVIDDGEVLDEDSMIVTGVIDHLVLKSSDRERPIEHAFKQMNDLKDIVDLGSEVISKHPSSYFLLVSDVKTRSQPTLPSQASVLQGAKSQVMIYRKFLEVLGGRFGAQWLEEYCKRKKIDINEPITPEFALGLIYTHDVFWKDFERIRDGVDVGIEGFDNHKHFSNYDLSYLKSSITDPEMLEKISPFLKPWSRAPTTRYFISRLSKMFHNTALLLRHEELRVEYFFQGKNLHDVYFQYDENVMATVAAKGLEFWKGYRDPQPIEGTFKNINSICKYCDFKDHCLWTKEMEQQNYDRGHNSMLY</sequence>
<dbReference type="EMBL" id="KV454213">
    <property type="protein sequence ID" value="ODQ57518.1"/>
    <property type="molecule type" value="Genomic_DNA"/>
</dbReference>
<dbReference type="GO" id="GO:0005634">
    <property type="term" value="C:nucleus"/>
    <property type="evidence" value="ECO:0007669"/>
    <property type="project" value="TreeGrafter"/>
</dbReference>
<evidence type="ECO:0000256" key="7">
    <source>
        <dbReference type="ARBA" id="ARBA00022722"/>
    </source>
</evidence>
<keyword evidence="6" id="KW-0479">Metal-binding</keyword>
<dbReference type="InterPro" id="IPR019190">
    <property type="entry name" value="EXOV"/>
</dbReference>
<dbReference type="RefSeq" id="XP_019036725.1">
    <property type="nucleotide sequence ID" value="XM_019182324.1"/>
</dbReference>